<protein>
    <submittedName>
        <fullName evidence="2">Uncharacterized protein</fullName>
    </submittedName>
</protein>
<dbReference type="WBParaSite" id="nRc.2.0.1.t46891-RA">
    <property type="protein sequence ID" value="nRc.2.0.1.t46891-RA"/>
    <property type="gene ID" value="nRc.2.0.1.g46891"/>
</dbReference>
<proteinExistence type="predicted"/>
<sequence length="80" mass="8942">VQRQAAHLSKRAGAVAYTVPKYAELAYRDGRALVFEALLAMGEDWTAFFKHFNNTHAIVVTFDADNDWCALYTLVGPSFC</sequence>
<keyword evidence="1" id="KW-1185">Reference proteome</keyword>
<evidence type="ECO:0000313" key="2">
    <source>
        <dbReference type="WBParaSite" id="nRc.2.0.1.t46891-RA"/>
    </source>
</evidence>
<reference evidence="2" key="1">
    <citation type="submission" date="2022-11" db="UniProtKB">
        <authorList>
            <consortium name="WormBaseParasite"/>
        </authorList>
    </citation>
    <scope>IDENTIFICATION</scope>
</reference>
<organism evidence="1 2">
    <name type="scientific">Romanomermis culicivorax</name>
    <name type="common">Nematode worm</name>
    <dbReference type="NCBI Taxonomy" id="13658"/>
    <lineage>
        <taxon>Eukaryota</taxon>
        <taxon>Metazoa</taxon>
        <taxon>Ecdysozoa</taxon>
        <taxon>Nematoda</taxon>
        <taxon>Enoplea</taxon>
        <taxon>Dorylaimia</taxon>
        <taxon>Mermithida</taxon>
        <taxon>Mermithoidea</taxon>
        <taxon>Mermithidae</taxon>
        <taxon>Romanomermis</taxon>
    </lineage>
</organism>
<dbReference type="Proteomes" id="UP000887565">
    <property type="component" value="Unplaced"/>
</dbReference>
<evidence type="ECO:0000313" key="1">
    <source>
        <dbReference type="Proteomes" id="UP000887565"/>
    </source>
</evidence>
<name>A0A915LAV6_ROMCU</name>
<dbReference type="AlphaFoldDB" id="A0A915LAV6"/>
<accession>A0A915LAV6</accession>